<dbReference type="OrthoDB" id="7721289at2"/>
<feature type="signal peptide" evidence="1">
    <location>
        <begin position="1"/>
        <end position="21"/>
    </location>
</feature>
<dbReference type="EMBL" id="FXZK01000001">
    <property type="protein sequence ID" value="SMY05976.1"/>
    <property type="molecule type" value="Genomic_DNA"/>
</dbReference>
<evidence type="ECO:0000256" key="1">
    <source>
        <dbReference type="SAM" id="SignalP"/>
    </source>
</evidence>
<evidence type="ECO:0008006" key="4">
    <source>
        <dbReference type="Google" id="ProtNLM"/>
    </source>
</evidence>
<proteinExistence type="predicted"/>
<dbReference type="InterPro" id="IPR018707">
    <property type="entry name" value="LpxR"/>
</dbReference>
<dbReference type="Pfam" id="PF09982">
    <property type="entry name" value="LpxR"/>
    <property type="match status" value="1"/>
</dbReference>
<dbReference type="Gene3D" id="2.40.128.140">
    <property type="entry name" value="Outer membrane protein"/>
    <property type="match status" value="1"/>
</dbReference>
<protein>
    <recommendedName>
        <fullName evidence="4">Lipid A deacylase LpxR family protein</fullName>
    </recommendedName>
</protein>
<keyword evidence="3" id="KW-1185">Reference proteome</keyword>
<evidence type="ECO:0000313" key="2">
    <source>
        <dbReference type="EMBL" id="SMY05976.1"/>
    </source>
</evidence>
<dbReference type="Proteomes" id="UP000201613">
    <property type="component" value="Unassembled WGS sequence"/>
</dbReference>
<evidence type="ECO:0000313" key="3">
    <source>
        <dbReference type="Proteomes" id="UP000201613"/>
    </source>
</evidence>
<organism evidence="2 3">
    <name type="scientific">Flavimaricola marinus</name>
    <dbReference type="NCBI Taxonomy" id="1819565"/>
    <lineage>
        <taxon>Bacteria</taxon>
        <taxon>Pseudomonadati</taxon>
        <taxon>Pseudomonadota</taxon>
        <taxon>Alphaproteobacteria</taxon>
        <taxon>Rhodobacterales</taxon>
        <taxon>Paracoccaceae</taxon>
        <taxon>Flavimaricola</taxon>
    </lineage>
</organism>
<sequence length="302" mass="32848">MYRFAVLAVLAITSLSGPATAQDREILGFGRLFTNDFFGDREDRWRSGGYQFSILHGPEWTGVLPTRPGEILEYRLRTEIITPSKGTGPIGDRPYVGALSAGVHSPFALGPLDASIGIDLTAIGPQTGISDFQDAFHDVFSLPAPLGTSAQLENAFLASATAEMSWPVRVSEQVTLRPFVEAQAGVEDILRVGGDIIVGTVAHDDLLLRDATTGQLIRGIEAPIRGVSVLFGGDWASVGNSEYLPEDQGFTPEDERFRMRAGLHWQLFEEVSFFYGVTYLSEEFVGQSEGQVVGGLKLNFNF</sequence>
<name>A0A238LAJ1_9RHOB</name>
<reference evidence="3" key="1">
    <citation type="submission" date="2017-05" db="EMBL/GenBank/DDBJ databases">
        <authorList>
            <person name="Rodrigo-Torres L."/>
            <person name="Arahal R. D."/>
            <person name="Lucena T."/>
        </authorList>
    </citation>
    <scope>NUCLEOTIDE SEQUENCE [LARGE SCALE GENOMIC DNA]</scope>
    <source>
        <strain evidence="3">CECT 8899</strain>
    </source>
</reference>
<keyword evidence="1" id="KW-0732">Signal</keyword>
<gene>
    <name evidence="2" type="ORF">LOM8899_00097</name>
</gene>
<dbReference type="RefSeq" id="WP_093990205.1">
    <property type="nucleotide sequence ID" value="NZ_FXZK01000001.1"/>
</dbReference>
<dbReference type="AlphaFoldDB" id="A0A238LAJ1"/>
<dbReference type="InterPro" id="IPR037107">
    <property type="entry name" value="Put_OMP_sf"/>
</dbReference>
<feature type="chain" id="PRO_5012466797" description="Lipid A deacylase LpxR family protein" evidence="1">
    <location>
        <begin position="22"/>
        <end position="302"/>
    </location>
</feature>
<accession>A0A238LAJ1</accession>